<evidence type="ECO:0000256" key="2">
    <source>
        <dbReference type="ARBA" id="ARBA00004673"/>
    </source>
</evidence>
<evidence type="ECO:0000256" key="12">
    <source>
        <dbReference type="ARBA" id="ARBA00022781"/>
    </source>
</evidence>
<evidence type="ECO:0000256" key="9">
    <source>
        <dbReference type="ARBA" id="ARBA00022692"/>
    </source>
</evidence>
<dbReference type="InterPro" id="IPR032858">
    <property type="entry name" value="CcoP_N"/>
</dbReference>
<evidence type="ECO:0000256" key="1">
    <source>
        <dbReference type="ARBA" id="ARBA00004533"/>
    </source>
</evidence>
<evidence type="ECO:0000256" key="14">
    <source>
        <dbReference type="ARBA" id="ARBA00022989"/>
    </source>
</evidence>
<dbReference type="InterPro" id="IPR036909">
    <property type="entry name" value="Cyt_c-like_dom_sf"/>
</dbReference>
<evidence type="ECO:0000256" key="11">
    <source>
        <dbReference type="ARBA" id="ARBA00022737"/>
    </source>
</evidence>
<name>A0A2T7UNS7_9RHOB</name>
<dbReference type="GO" id="GO:0016491">
    <property type="term" value="F:oxidoreductase activity"/>
    <property type="evidence" value="ECO:0007669"/>
    <property type="project" value="UniProtKB-KW"/>
</dbReference>
<dbReference type="PRINTS" id="PR00605">
    <property type="entry name" value="CYTCHROMECIC"/>
</dbReference>
<evidence type="ECO:0000256" key="17">
    <source>
        <dbReference type="ARBA" id="ARBA00023065"/>
    </source>
</evidence>
<feature type="binding site" description="axial binding residue" evidence="20">
    <location>
        <position position="224"/>
    </location>
    <ligand>
        <name>heme c</name>
        <dbReference type="ChEBI" id="CHEBI:61717"/>
        <label>2</label>
    </ligand>
    <ligandPart>
        <name>Fe</name>
        <dbReference type="ChEBI" id="CHEBI:18248"/>
    </ligandPart>
</feature>
<dbReference type="InterPro" id="IPR050597">
    <property type="entry name" value="Cytochrome_c_Oxidase_Subunit"/>
</dbReference>
<accession>A0A2T7UNS7</accession>
<dbReference type="InterPro" id="IPR038414">
    <property type="entry name" value="CcoP_N_sf"/>
</dbReference>
<keyword evidence="11" id="KW-0677">Repeat</keyword>
<feature type="transmembrane region" description="Helical" evidence="22">
    <location>
        <begin position="31"/>
        <end position="50"/>
    </location>
</feature>
<keyword evidence="6 19" id="KW-0997">Cell inner membrane</keyword>
<feature type="domain" description="Cytochrome c" evidence="23">
    <location>
        <begin position="207"/>
        <end position="288"/>
    </location>
</feature>
<comment type="similarity">
    <text evidence="3 19">Belongs to the CcoP / FixP family.</text>
</comment>
<evidence type="ECO:0000256" key="10">
    <source>
        <dbReference type="ARBA" id="ARBA00022723"/>
    </source>
</evidence>
<dbReference type="InterPro" id="IPR004678">
    <property type="entry name" value="Cyt_c_oxidase_cbb3_su3"/>
</dbReference>
<feature type="binding site" description="covalent" evidence="21">
    <location>
        <position position="220"/>
    </location>
    <ligand>
        <name>heme c</name>
        <dbReference type="ChEBI" id="CHEBI:61717"/>
        <label>2</label>
    </ligand>
</feature>
<reference evidence="24 25" key="1">
    <citation type="journal article" date="2011" name="Syst. Appl. Microbiol.">
        <title>Defluviimonas denitrificans gen. nov., sp. nov., and Pararhodobacter aggregans gen. nov., sp. nov., non-phototrophic Rhodobacteraceae from the biofilter of a marine aquaculture.</title>
        <authorList>
            <person name="Foesel B.U."/>
            <person name="Drake H.L."/>
            <person name="Schramm A."/>
        </authorList>
    </citation>
    <scope>NUCLEOTIDE SEQUENCE [LARGE SCALE GENOMIC DNA]</scope>
    <source>
        <strain evidence="24 25">D1-19</strain>
    </source>
</reference>
<dbReference type="UniPathway" id="UPA00705"/>
<comment type="caution">
    <text evidence="24">The sequence shown here is derived from an EMBL/GenBank/DDBJ whole genome shotgun (WGS) entry which is preliminary data.</text>
</comment>
<gene>
    <name evidence="24" type="primary">ccoP</name>
    <name evidence="24" type="ORF">DDE23_17135</name>
</gene>
<evidence type="ECO:0000256" key="18">
    <source>
        <dbReference type="ARBA" id="ARBA00023136"/>
    </source>
</evidence>
<keyword evidence="14 22" id="KW-1133">Transmembrane helix</keyword>
<keyword evidence="18 19" id="KW-0472">Membrane</keyword>
<evidence type="ECO:0000256" key="16">
    <source>
        <dbReference type="ARBA" id="ARBA00023004"/>
    </source>
</evidence>
<feature type="binding site" description="covalent" evidence="21">
    <location>
        <position position="120"/>
    </location>
    <ligand>
        <name>heme c</name>
        <dbReference type="ChEBI" id="CHEBI:61717"/>
        <label>1</label>
    </ligand>
</feature>
<dbReference type="Pfam" id="PF13442">
    <property type="entry name" value="Cytochrome_CBB3"/>
    <property type="match status" value="2"/>
</dbReference>
<keyword evidence="17 19" id="KW-0406">Ion transport</keyword>
<evidence type="ECO:0000313" key="24">
    <source>
        <dbReference type="EMBL" id="PVE46363.1"/>
    </source>
</evidence>
<keyword evidence="13 19" id="KW-0249">Electron transport</keyword>
<proteinExistence type="inferred from homology"/>
<dbReference type="GO" id="GO:0009055">
    <property type="term" value="F:electron transfer activity"/>
    <property type="evidence" value="ECO:0007669"/>
    <property type="project" value="InterPro"/>
</dbReference>
<feature type="binding site" description="covalent" evidence="21">
    <location>
        <position position="123"/>
    </location>
    <ligand>
        <name>heme c</name>
        <dbReference type="ChEBI" id="CHEBI:61717"/>
        <label>1</label>
    </ligand>
</feature>
<dbReference type="Pfam" id="PF14715">
    <property type="entry name" value="FixP_N"/>
    <property type="match status" value="1"/>
</dbReference>
<dbReference type="Proteomes" id="UP000244810">
    <property type="component" value="Unassembled WGS sequence"/>
</dbReference>
<evidence type="ECO:0000256" key="19">
    <source>
        <dbReference type="PIRNR" id="PIRNR000006"/>
    </source>
</evidence>
<comment type="pathway">
    <text evidence="2 19">Energy metabolism; oxidative phosphorylation.</text>
</comment>
<dbReference type="GO" id="GO:0005506">
    <property type="term" value="F:iron ion binding"/>
    <property type="evidence" value="ECO:0007669"/>
    <property type="project" value="InterPro"/>
</dbReference>
<evidence type="ECO:0000256" key="8">
    <source>
        <dbReference type="ARBA" id="ARBA00022660"/>
    </source>
</evidence>
<evidence type="ECO:0000256" key="21">
    <source>
        <dbReference type="PIRSR" id="PIRSR000006-2"/>
    </source>
</evidence>
<comment type="subcellular location">
    <subcellularLocation>
        <location evidence="1 19">Cell inner membrane</location>
    </subcellularLocation>
</comment>
<evidence type="ECO:0000256" key="20">
    <source>
        <dbReference type="PIRSR" id="PIRSR000006-1"/>
    </source>
</evidence>
<dbReference type="InterPro" id="IPR009056">
    <property type="entry name" value="Cyt_c-like_dom"/>
</dbReference>
<dbReference type="AlphaFoldDB" id="A0A2T7UNS7"/>
<sequence length="291" mass="31522">MATPNKKNHDRPTTGHSWDGIEEFDNPMPRWWLWTFYATIIWAVVYWILFPAWPLVRGATAGVLGYSSRADVAAEIAAADQANQVWYDQLMATDLNAITANPELERFAVNAGAAVFRAQCSQCHGAGANGLRPGSGFPNLLDDEWMWGGTMEDIVQTVTYGIRNTDFPDARYSEMPSFGRDGLLTPEEIDQVVNHVLAISGQAHDNALAAAGEQVFLDNCASCHMDDGSGDAFVGAPALNNAIWLYGGSADEIRASVNNARFGIMPGFTGRLPDAQIRAVAAYVHQLGGGQ</sequence>
<feature type="binding site" description="axial binding residue" evidence="20">
    <location>
        <position position="265"/>
    </location>
    <ligand>
        <name>heme c</name>
        <dbReference type="ChEBI" id="CHEBI:61717"/>
        <label>1</label>
    </ligand>
    <ligandPart>
        <name>Fe</name>
        <dbReference type="ChEBI" id="CHEBI:18248"/>
    </ligandPart>
</feature>
<keyword evidence="25" id="KW-1185">Reference proteome</keyword>
<keyword evidence="4 19" id="KW-0813">Transport</keyword>
<dbReference type="GO" id="GO:0006119">
    <property type="term" value="P:oxidative phosphorylation"/>
    <property type="evidence" value="ECO:0007669"/>
    <property type="project" value="UniProtKB-UniPathway"/>
</dbReference>
<keyword evidence="5 19" id="KW-1003">Cell membrane</keyword>
<evidence type="ECO:0000256" key="7">
    <source>
        <dbReference type="ARBA" id="ARBA00022617"/>
    </source>
</evidence>
<dbReference type="GO" id="GO:1902600">
    <property type="term" value="P:proton transmembrane transport"/>
    <property type="evidence" value="ECO:0007669"/>
    <property type="project" value="UniProtKB-KW"/>
</dbReference>
<feature type="domain" description="Cytochrome c" evidence="23">
    <location>
        <begin position="107"/>
        <end position="200"/>
    </location>
</feature>
<keyword evidence="12 19" id="KW-0375">Hydrogen ion transport</keyword>
<dbReference type="RefSeq" id="WP_107753330.1">
    <property type="nucleotide sequence ID" value="NZ_QBKF01000009.1"/>
</dbReference>
<dbReference type="PROSITE" id="PS51007">
    <property type="entry name" value="CYTC"/>
    <property type="match status" value="2"/>
</dbReference>
<dbReference type="Gene3D" id="1.10.760.10">
    <property type="entry name" value="Cytochrome c-like domain"/>
    <property type="match status" value="2"/>
</dbReference>
<dbReference type="EMBL" id="QDDR01000009">
    <property type="protein sequence ID" value="PVE46363.1"/>
    <property type="molecule type" value="Genomic_DNA"/>
</dbReference>
<feature type="binding site" description="covalent" evidence="21">
    <location>
        <position position="223"/>
    </location>
    <ligand>
        <name>heme c</name>
        <dbReference type="ChEBI" id="CHEBI:61717"/>
        <label>2</label>
    </ligand>
</feature>
<keyword evidence="7 19" id="KW-0349">Heme</keyword>
<keyword evidence="9 22" id="KW-0812">Transmembrane</keyword>
<dbReference type="OrthoDB" id="9811281at2"/>
<keyword evidence="8 19" id="KW-0679">Respiratory chain</keyword>
<evidence type="ECO:0000313" key="25">
    <source>
        <dbReference type="Proteomes" id="UP000244810"/>
    </source>
</evidence>
<protein>
    <recommendedName>
        <fullName evidence="19">Cbb3-type cytochrome c oxidase subunit</fullName>
    </recommendedName>
</protein>
<dbReference type="PANTHER" id="PTHR33751">
    <property type="entry name" value="CBB3-TYPE CYTOCHROME C OXIDASE SUBUNIT FIXP"/>
    <property type="match status" value="1"/>
</dbReference>
<keyword evidence="15 19" id="KW-0560">Oxidoreductase</keyword>
<dbReference type="PANTHER" id="PTHR33751:SF1">
    <property type="entry name" value="CBB3-TYPE CYTOCHROME C OXIDASE SUBUNIT FIXP"/>
    <property type="match status" value="1"/>
</dbReference>
<keyword evidence="10 19" id="KW-0479">Metal-binding</keyword>
<comment type="function">
    <text evidence="19">C-type cytochrome. Part of the cbb3-type cytochrome c oxidase complex.</text>
</comment>
<dbReference type="InterPro" id="IPR008168">
    <property type="entry name" value="Cyt_C_IC"/>
</dbReference>
<evidence type="ECO:0000259" key="23">
    <source>
        <dbReference type="PROSITE" id="PS51007"/>
    </source>
</evidence>
<evidence type="ECO:0000256" key="4">
    <source>
        <dbReference type="ARBA" id="ARBA00022448"/>
    </source>
</evidence>
<dbReference type="GO" id="GO:0005886">
    <property type="term" value="C:plasma membrane"/>
    <property type="evidence" value="ECO:0007669"/>
    <property type="project" value="UniProtKB-SubCell"/>
</dbReference>
<evidence type="ECO:0000256" key="3">
    <source>
        <dbReference type="ARBA" id="ARBA00006113"/>
    </source>
</evidence>
<comment type="cofactor">
    <cofactor evidence="19 21">
        <name>heme c</name>
        <dbReference type="ChEBI" id="CHEBI:61717"/>
    </cofactor>
    <text evidence="19 21">Binds 2 heme C groups per subunit.</text>
</comment>
<dbReference type="PIRSF" id="PIRSF000006">
    <property type="entry name" value="Cbb3-Cox_fixP"/>
    <property type="match status" value="1"/>
</dbReference>
<keyword evidence="16 19" id="KW-0408">Iron</keyword>
<dbReference type="SUPFAM" id="SSF46626">
    <property type="entry name" value="Cytochrome c"/>
    <property type="match status" value="2"/>
</dbReference>
<dbReference type="GO" id="GO:0020037">
    <property type="term" value="F:heme binding"/>
    <property type="evidence" value="ECO:0007669"/>
    <property type="project" value="InterPro"/>
</dbReference>
<evidence type="ECO:0000256" key="15">
    <source>
        <dbReference type="ARBA" id="ARBA00023002"/>
    </source>
</evidence>
<evidence type="ECO:0000256" key="5">
    <source>
        <dbReference type="ARBA" id="ARBA00022475"/>
    </source>
</evidence>
<dbReference type="NCBIfam" id="TIGR00782">
    <property type="entry name" value="ccoP"/>
    <property type="match status" value="1"/>
</dbReference>
<dbReference type="Gene3D" id="6.10.280.130">
    <property type="match status" value="1"/>
</dbReference>
<evidence type="ECO:0000256" key="22">
    <source>
        <dbReference type="SAM" id="Phobius"/>
    </source>
</evidence>
<comment type="subunit">
    <text evidence="19">Component of the cbb3-type cytochrome c oxidase.</text>
</comment>
<feature type="binding site" description="axial binding residue" evidence="20">
    <location>
        <position position="124"/>
    </location>
    <ligand>
        <name>heme c</name>
        <dbReference type="ChEBI" id="CHEBI:61717"/>
        <label>1</label>
    </ligand>
    <ligandPart>
        <name>Fe</name>
        <dbReference type="ChEBI" id="CHEBI:18248"/>
    </ligandPart>
</feature>
<evidence type="ECO:0000256" key="6">
    <source>
        <dbReference type="ARBA" id="ARBA00022519"/>
    </source>
</evidence>
<feature type="binding site" description="axial binding residue" evidence="20">
    <location>
        <position position="175"/>
    </location>
    <ligand>
        <name>heme c</name>
        <dbReference type="ChEBI" id="CHEBI:61717"/>
        <label>2</label>
    </ligand>
    <ligandPart>
        <name>Fe</name>
        <dbReference type="ChEBI" id="CHEBI:18248"/>
    </ligandPart>
</feature>
<organism evidence="24 25">
    <name type="scientific">Pararhodobacter aggregans</name>
    <dbReference type="NCBI Taxonomy" id="404875"/>
    <lineage>
        <taxon>Bacteria</taxon>
        <taxon>Pseudomonadati</taxon>
        <taxon>Pseudomonadota</taxon>
        <taxon>Alphaproteobacteria</taxon>
        <taxon>Rhodobacterales</taxon>
        <taxon>Paracoccaceae</taxon>
        <taxon>Pararhodobacter</taxon>
    </lineage>
</organism>
<evidence type="ECO:0000256" key="13">
    <source>
        <dbReference type="ARBA" id="ARBA00022982"/>
    </source>
</evidence>